<evidence type="ECO:0000313" key="5">
    <source>
        <dbReference type="EMBL" id="EXC06962.1"/>
    </source>
</evidence>
<gene>
    <name evidence="5" type="ORF">J506_2285</name>
</gene>
<proteinExistence type="predicted"/>
<dbReference type="CDD" id="cd07377">
    <property type="entry name" value="WHTH_GntR"/>
    <property type="match status" value="1"/>
</dbReference>
<accession>A0A009QI79</accession>
<dbReference type="SMART" id="SM00345">
    <property type="entry name" value="HTH_GNTR"/>
    <property type="match status" value="1"/>
</dbReference>
<dbReference type="RefSeq" id="WP_000883494.1">
    <property type="nucleotide sequence ID" value="NZ_JEXD01000018.1"/>
</dbReference>
<organism evidence="5 6">
    <name type="scientific">Acinetobacter baumannii 625974</name>
    <dbReference type="NCBI Taxonomy" id="1310607"/>
    <lineage>
        <taxon>Bacteria</taxon>
        <taxon>Pseudomonadati</taxon>
        <taxon>Pseudomonadota</taxon>
        <taxon>Gammaproteobacteria</taxon>
        <taxon>Moraxellales</taxon>
        <taxon>Moraxellaceae</taxon>
        <taxon>Acinetobacter</taxon>
        <taxon>Acinetobacter calcoaceticus/baumannii complex</taxon>
    </lineage>
</organism>
<dbReference type="InterPro" id="IPR000524">
    <property type="entry name" value="Tscrpt_reg_HTH_GntR"/>
</dbReference>
<comment type="caution">
    <text evidence="5">The sequence shown here is derived from an EMBL/GenBank/DDBJ whole genome shotgun (WGS) entry which is preliminary data.</text>
</comment>
<dbReference type="GO" id="GO:0003677">
    <property type="term" value="F:DNA binding"/>
    <property type="evidence" value="ECO:0007669"/>
    <property type="project" value="UniProtKB-KW"/>
</dbReference>
<dbReference type="InterPro" id="IPR036390">
    <property type="entry name" value="WH_DNA-bd_sf"/>
</dbReference>
<reference evidence="5 6" key="1">
    <citation type="submission" date="2014-02" db="EMBL/GenBank/DDBJ databases">
        <title>Comparative genomics and transcriptomics to identify genetic mechanisms underlying the emergence of carbapenem resistant Acinetobacter baumannii (CRAb).</title>
        <authorList>
            <person name="Harris A.D."/>
            <person name="Johnson K.J."/>
            <person name="George J."/>
            <person name="Shefchek K."/>
            <person name="Daugherty S.C."/>
            <person name="Parankush S."/>
            <person name="Sadzewicz L."/>
            <person name="Tallon L."/>
            <person name="Sengamalay N."/>
            <person name="Hazen T.H."/>
            <person name="Rasko D.A."/>
        </authorList>
    </citation>
    <scope>NUCLEOTIDE SEQUENCE [LARGE SCALE GENOMIC DNA]</scope>
    <source>
        <strain evidence="5 6">625974</strain>
    </source>
</reference>
<evidence type="ECO:0000256" key="2">
    <source>
        <dbReference type="ARBA" id="ARBA00023125"/>
    </source>
</evidence>
<dbReference type="GO" id="GO:0003700">
    <property type="term" value="F:DNA-binding transcription factor activity"/>
    <property type="evidence" value="ECO:0007669"/>
    <property type="project" value="InterPro"/>
</dbReference>
<feature type="domain" description="HTH gntR-type" evidence="4">
    <location>
        <begin position="12"/>
        <end position="80"/>
    </location>
</feature>
<keyword evidence="1" id="KW-0805">Transcription regulation</keyword>
<dbReference type="PANTHER" id="PTHR44846">
    <property type="entry name" value="MANNOSYL-D-GLYCERATE TRANSPORT/METABOLISM SYSTEM REPRESSOR MNGR-RELATED"/>
    <property type="match status" value="1"/>
</dbReference>
<name>A0A009QI79_ACIBA</name>
<protein>
    <submittedName>
        <fullName evidence="5">Bacterial regulatory s, gntR family protein</fullName>
    </submittedName>
</protein>
<dbReference type="EMBL" id="JEXD01000018">
    <property type="protein sequence ID" value="EXC06962.1"/>
    <property type="molecule type" value="Genomic_DNA"/>
</dbReference>
<sequence length="243" mass="28369">MLDETAFKNFKLPRYEKVRWELQKLLIQSKWTVEEPIPSEQELAQMYSVSVGTVRKAVEGLVEDGLLVKQQGKGTFLKQPNFENSLIRFFRLRNKKGEFIQPQGQIKKVEVCDAIPEVNAELGLGHTDKLLYIERVRKHEDVVVLSERIWLPERLFKNLEEIPIAEFGNLLYPFYYQHCGQFVSSATERLTFEKNIKDSYLNNHLEDPLVKVCRIAKNLEGVAVEYRESYGLADNFHYEITIN</sequence>
<dbReference type="InterPro" id="IPR050679">
    <property type="entry name" value="Bact_HTH_transcr_reg"/>
</dbReference>
<dbReference type="SUPFAM" id="SSF64288">
    <property type="entry name" value="Chorismate lyase-like"/>
    <property type="match status" value="1"/>
</dbReference>
<dbReference type="SUPFAM" id="SSF46785">
    <property type="entry name" value="Winged helix' DNA-binding domain"/>
    <property type="match status" value="1"/>
</dbReference>
<dbReference type="Gene3D" id="3.40.1410.10">
    <property type="entry name" value="Chorismate lyase-like"/>
    <property type="match status" value="1"/>
</dbReference>
<dbReference type="GO" id="GO:0045892">
    <property type="term" value="P:negative regulation of DNA-templated transcription"/>
    <property type="evidence" value="ECO:0007669"/>
    <property type="project" value="TreeGrafter"/>
</dbReference>
<keyword evidence="2" id="KW-0238">DNA-binding</keyword>
<dbReference type="InterPro" id="IPR028978">
    <property type="entry name" value="Chorismate_lyase_/UTRA_dom_sf"/>
</dbReference>
<dbReference type="Proteomes" id="UP000021108">
    <property type="component" value="Unassembled WGS sequence"/>
</dbReference>
<dbReference type="SMART" id="SM00866">
    <property type="entry name" value="UTRA"/>
    <property type="match status" value="1"/>
</dbReference>
<dbReference type="PRINTS" id="PR00035">
    <property type="entry name" value="HTHGNTR"/>
</dbReference>
<evidence type="ECO:0000256" key="3">
    <source>
        <dbReference type="ARBA" id="ARBA00023163"/>
    </source>
</evidence>
<dbReference type="PROSITE" id="PS50949">
    <property type="entry name" value="HTH_GNTR"/>
    <property type="match status" value="1"/>
</dbReference>
<keyword evidence="3" id="KW-0804">Transcription</keyword>
<dbReference type="InterPro" id="IPR011663">
    <property type="entry name" value="UTRA"/>
</dbReference>
<evidence type="ECO:0000256" key="1">
    <source>
        <dbReference type="ARBA" id="ARBA00023015"/>
    </source>
</evidence>
<dbReference type="Pfam" id="PF07702">
    <property type="entry name" value="UTRA"/>
    <property type="match status" value="1"/>
</dbReference>
<evidence type="ECO:0000313" key="6">
    <source>
        <dbReference type="Proteomes" id="UP000021108"/>
    </source>
</evidence>
<dbReference type="Gene3D" id="1.10.10.10">
    <property type="entry name" value="Winged helix-like DNA-binding domain superfamily/Winged helix DNA-binding domain"/>
    <property type="match status" value="1"/>
</dbReference>
<dbReference type="PATRIC" id="fig|1310607.3.peg.2215"/>
<dbReference type="AlphaFoldDB" id="A0A009QI79"/>
<dbReference type="Pfam" id="PF00392">
    <property type="entry name" value="GntR"/>
    <property type="match status" value="1"/>
</dbReference>
<evidence type="ECO:0000259" key="4">
    <source>
        <dbReference type="PROSITE" id="PS50949"/>
    </source>
</evidence>
<dbReference type="PANTHER" id="PTHR44846:SF1">
    <property type="entry name" value="MANNOSYL-D-GLYCERATE TRANSPORT_METABOLISM SYSTEM REPRESSOR MNGR-RELATED"/>
    <property type="match status" value="1"/>
</dbReference>
<dbReference type="InterPro" id="IPR036388">
    <property type="entry name" value="WH-like_DNA-bd_sf"/>
</dbReference>